<dbReference type="HOGENOM" id="CLU_042663_1_1_9"/>
<keyword evidence="6" id="KW-0175">Coiled coil</keyword>
<dbReference type="Proteomes" id="UP000006556">
    <property type="component" value="Chromosome"/>
</dbReference>
<evidence type="ECO:0000256" key="2">
    <source>
        <dbReference type="ARBA" id="ARBA00013855"/>
    </source>
</evidence>
<dbReference type="STRING" id="370438.PTH_0818"/>
<keyword evidence="3 5" id="KW-0133">Cell shape</keyword>
<dbReference type="PANTHER" id="PTHR34138">
    <property type="entry name" value="CELL SHAPE-DETERMINING PROTEIN MREC"/>
    <property type="match status" value="1"/>
</dbReference>
<dbReference type="EMBL" id="AP009389">
    <property type="protein sequence ID" value="BAF58999.1"/>
    <property type="molecule type" value="Genomic_DNA"/>
</dbReference>
<sequence>MRWGTAKRLFFLAVLVAVSLAAMRLTVPERVRLTPLEAKFRDVMVPVQGGLTWLGRQVQYWLSVPVSMVRAAERNKALEQEVARLEGEVARLNEYMLENQRLSGLLDYKQVMAGSFDLLVASVVARDPTNWFGTMTLNRGFADGVRENMTVLTPQGLVGRVVAVSDYTCEVLLITDPRSGVGSLVQETRIPGIVEGTAGNSGLARIIHIPNDAPVEKGQTVVTSGLGSIFPKGIPVGVITRTWYESSGLFKSAEIRPFAPLYSLEEVFIVTAVRP</sequence>
<dbReference type="GO" id="GO:0008360">
    <property type="term" value="P:regulation of cell shape"/>
    <property type="evidence" value="ECO:0007669"/>
    <property type="project" value="UniProtKB-KW"/>
</dbReference>
<dbReference type="AlphaFoldDB" id="A5D429"/>
<reference evidence="9" key="1">
    <citation type="journal article" date="2008" name="Genome Res.">
        <title>The genome of Pelotomaculum thermopropionicum reveals niche-associated evolution in anaerobic microbiota.</title>
        <authorList>
            <person name="Kosaka T."/>
            <person name="Kato S."/>
            <person name="Shimoyama T."/>
            <person name="Ishii S."/>
            <person name="Abe T."/>
            <person name="Watanabe K."/>
        </authorList>
    </citation>
    <scope>NUCLEOTIDE SEQUENCE [LARGE SCALE GENOMIC DNA]</scope>
    <source>
        <strain evidence="9">DSM 13744 / JCM 10971 / SI</strain>
    </source>
</reference>
<dbReference type="NCBIfam" id="TIGR00219">
    <property type="entry name" value="mreC"/>
    <property type="match status" value="1"/>
</dbReference>
<organism evidence="8 9">
    <name type="scientific">Pelotomaculum thermopropionicum (strain DSM 13744 / JCM 10971 / SI)</name>
    <dbReference type="NCBI Taxonomy" id="370438"/>
    <lineage>
        <taxon>Bacteria</taxon>
        <taxon>Bacillati</taxon>
        <taxon>Bacillota</taxon>
        <taxon>Clostridia</taxon>
        <taxon>Eubacteriales</taxon>
        <taxon>Desulfotomaculaceae</taxon>
        <taxon>Pelotomaculum</taxon>
    </lineage>
</organism>
<dbReference type="Pfam" id="PF04085">
    <property type="entry name" value="MreC"/>
    <property type="match status" value="1"/>
</dbReference>
<name>A5D429_PELTS</name>
<evidence type="ECO:0000259" key="7">
    <source>
        <dbReference type="Pfam" id="PF04085"/>
    </source>
</evidence>
<evidence type="ECO:0000313" key="9">
    <source>
        <dbReference type="Proteomes" id="UP000006556"/>
    </source>
</evidence>
<dbReference type="GO" id="GO:0005886">
    <property type="term" value="C:plasma membrane"/>
    <property type="evidence" value="ECO:0007669"/>
    <property type="project" value="TreeGrafter"/>
</dbReference>
<evidence type="ECO:0000256" key="5">
    <source>
        <dbReference type="PIRNR" id="PIRNR038471"/>
    </source>
</evidence>
<dbReference type="InterPro" id="IPR007221">
    <property type="entry name" value="MreC"/>
</dbReference>
<comment type="function">
    <text evidence="5">Involved in formation and maintenance of cell shape.</text>
</comment>
<dbReference type="PIRSF" id="PIRSF038471">
    <property type="entry name" value="MreC"/>
    <property type="match status" value="1"/>
</dbReference>
<dbReference type="InterPro" id="IPR042177">
    <property type="entry name" value="Cell/Rod_1"/>
</dbReference>
<gene>
    <name evidence="8" type="primary">MreC</name>
    <name evidence="8" type="ordered locus">PTH_0818</name>
</gene>
<dbReference type="Gene3D" id="2.40.10.350">
    <property type="entry name" value="Rod shape-determining protein MreC, domain 2"/>
    <property type="match status" value="1"/>
</dbReference>
<accession>A5D429</accession>
<evidence type="ECO:0000256" key="3">
    <source>
        <dbReference type="ARBA" id="ARBA00022960"/>
    </source>
</evidence>
<keyword evidence="9" id="KW-1185">Reference proteome</keyword>
<protein>
    <recommendedName>
        <fullName evidence="2 5">Cell shape-determining protein MreC</fullName>
    </recommendedName>
    <alternativeName>
        <fullName evidence="4 5">Cell shape protein MreC</fullName>
    </alternativeName>
</protein>
<evidence type="ECO:0000313" key="8">
    <source>
        <dbReference type="EMBL" id="BAF58999.1"/>
    </source>
</evidence>
<feature type="coiled-coil region" evidence="6">
    <location>
        <begin position="68"/>
        <end position="95"/>
    </location>
</feature>
<dbReference type="InterPro" id="IPR055342">
    <property type="entry name" value="MreC_beta-barrel_core"/>
</dbReference>
<comment type="similarity">
    <text evidence="1 5">Belongs to the MreC family.</text>
</comment>
<evidence type="ECO:0000256" key="4">
    <source>
        <dbReference type="ARBA" id="ARBA00032089"/>
    </source>
</evidence>
<proteinExistence type="inferred from homology"/>
<dbReference type="Gene3D" id="2.40.10.340">
    <property type="entry name" value="Rod shape-determining protein MreC, domain 1"/>
    <property type="match status" value="1"/>
</dbReference>
<feature type="domain" description="Rod shape-determining protein MreC beta-barrel core" evidence="7">
    <location>
        <begin position="123"/>
        <end position="270"/>
    </location>
</feature>
<dbReference type="InterPro" id="IPR042175">
    <property type="entry name" value="Cell/Rod_MreC_2"/>
</dbReference>
<evidence type="ECO:0000256" key="6">
    <source>
        <dbReference type="SAM" id="Coils"/>
    </source>
</evidence>
<dbReference type="PANTHER" id="PTHR34138:SF1">
    <property type="entry name" value="CELL SHAPE-DETERMINING PROTEIN MREC"/>
    <property type="match status" value="1"/>
</dbReference>
<evidence type="ECO:0000256" key="1">
    <source>
        <dbReference type="ARBA" id="ARBA00009369"/>
    </source>
</evidence>
<dbReference type="eggNOG" id="COG1792">
    <property type="taxonomic scope" value="Bacteria"/>
</dbReference>
<dbReference type="KEGG" id="pth:PTH_0818"/>